<dbReference type="STRING" id="1250231.SAMN04488552_2542"/>
<feature type="signal peptide" evidence="1">
    <location>
        <begin position="1"/>
        <end position="26"/>
    </location>
</feature>
<protein>
    <recommendedName>
        <fullName evidence="4">DUF4842 domain-containing protein</fullName>
    </recommendedName>
</protein>
<reference evidence="2 3" key="1">
    <citation type="submission" date="2016-10" db="EMBL/GenBank/DDBJ databases">
        <authorList>
            <person name="Varghese N."/>
            <person name="Submissions S."/>
        </authorList>
    </citation>
    <scope>NUCLEOTIDE SEQUENCE [LARGE SCALE GENOMIC DNA]</scope>
    <source>
        <strain evidence="2 3">Mar_2010_102</strain>
    </source>
</reference>
<evidence type="ECO:0000313" key="3">
    <source>
        <dbReference type="Proteomes" id="UP000198858"/>
    </source>
</evidence>
<dbReference type="RefSeq" id="WP_089663113.1">
    <property type="nucleotide sequence ID" value="NZ_LT629745.1"/>
</dbReference>
<evidence type="ECO:0008006" key="4">
    <source>
        <dbReference type="Google" id="ProtNLM"/>
    </source>
</evidence>
<sequence length="341" mass="38033">MKTFKFYLATIAVFALLLTSCSKDEAGSDTSVSDNVASLALGPILQGADFNRQQITPEDTPECSGLDPAFAQIRLVYGDSDTEVITIVAIQEDAQGLFTDYSDDLEIPIPMGETTVSVTLTDFVVWSDDGGIPGEIIWVAPREGSEFDMFVDDPLDSDEIILRAGSKNYMNVDVICYDDRDVNLYGYQFFDITPIPLYDFCIFANYCSDEGRHYTADYTLTIYEYDAETETVGDQIFMDTPNKGMMEDGTHWADPLCAVIPGPGDADSDEPYLYFEATLNDWAPYYTSEDDDEDMISGTLTWDLVESLLNRDGDDDTTNYWHIFFNCEEEDGPSGSAIEPQ</sequence>
<proteinExistence type="predicted"/>
<accession>A0A1H1QM39</accession>
<dbReference type="AlphaFoldDB" id="A0A1H1QM39"/>
<organism evidence="2 3">
    <name type="scientific">Christiangramia echinicola</name>
    <dbReference type="NCBI Taxonomy" id="279359"/>
    <lineage>
        <taxon>Bacteria</taxon>
        <taxon>Pseudomonadati</taxon>
        <taxon>Bacteroidota</taxon>
        <taxon>Flavobacteriia</taxon>
        <taxon>Flavobacteriales</taxon>
        <taxon>Flavobacteriaceae</taxon>
        <taxon>Christiangramia</taxon>
    </lineage>
</organism>
<gene>
    <name evidence="2" type="ORF">SAMN04488552_2542</name>
</gene>
<evidence type="ECO:0000313" key="2">
    <source>
        <dbReference type="EMBL" id="SDS23959.1"/>
    </source>
</evidence>
<keyword evidence="1" id="KW-0732">Signal</keyword>
<evidence type="ECO:0000256" key="1">
    <source>
        <dbReference type="SAM" id="SignalP"/>
    </source>
</evidence>
<feature type="chain" id="PRO_5009257884" description="DUF4842 domain-containing protein" evidence="1">
    <location>
        <begin position="27"/>
        <end position="341"/>
    </location>
</feature>
<dbReference type="EMBL" id="LT629745">
    <property type="protein sequence ID" value="SDS23959.1"/>
    <property type="molecule type" value="Genomic_DNA"/>
</dbReference>
<keyword evidence="3" id="KW-1185">Reference proteome</keyword>
<dbReference type="Proteomes" id="UP000198858">
    <property type="component" value="Chromosome I"/>
</dbReference>
<dbReference type="PROSITE" id="PS51257">
    <property type="entry name" value="PROKAR_LIPOPROTEIN"/>
    <property type="match status" value="1"/>
</dbReference>
<name>A0A1H1QM39_9FLAO</name>